<dbReference type="InterPro" id="IPR012677">
    <property type="entry name" value="Nucleotide-bd_a/b_plait_sf"/>
</dbReference>
<accession>A0A0L0NLE4</accession>
<gene>
    <name evidence="7" type="ORF">TOPH_00271</name>
</gene>
<evidence type="ECO:0000256" key="4">
    <source>
        <dbReference type="PROSITE-ProRule" id="PRU00176"/>
    </source>
</evidence>
<dbReference type="STRING" id="1163406.A0A0L0NLE4"/>
<dbReference type="PROSITE" id="PS50102">
    <property type="entry name" value="RRM"/>
    <property type="match status" value="2"/>
</dbReference>
<reference evidence="7 8" key="1">
    <citation type="journal article" date="2015" name="BMC Genomics">
        <title>The genome of the truffle-parasite Tolypocladium ophioglossoides and the evolution of antifungal peptaibiotics.</title>
        <authorList>
            <person name="Quandt C.A."/>
            <person name="Bushley K.E."/>
            <person name="Spatafora J.W."/>
        </authorList>
    </citation>
    <scope>NUCLEOTIDE SEQUENCE [LARGE SCALE GENOMIC DNA]</scope>
    <source>
        <strain evidence="7 8">CBS 100239</strain>
    </source>
</reference>
<dbReference type="GO" id="GO:0006397">
    <property type="term" value="P:mRNA processing"/>
    <property type="evidence" value="ECO:0007669"/>
    <property type="project" value="UniProtKB-KW"/>
</dbReference>
<dbReference type="InterPro" id="IPR035979">
    <property type="entry name" value="RBD_domain_sf"/>
</dbReference>
<dbReference type="SUPFAM" id="SSF54928">
    <property type="entry name" value="RNA-binding domain, RBD"/>
    <property type="match status" value="2"/>
</dbReference>
<dbReference type="FunFam" id="3.30.70.330:FF:000097">
    <property type="entry name" value="U2 snRNP auxiliary factor large subunit"/>
    <property type="match status" value="1"/>
</dbReference>
<dbReference type="Gene3D" id="3.30.70.330">
    <property type="match status" value="3"/>
</dbReference>
<protein>
    <submittedName>
        <fullName evidence="7">Splicing factor U2AF 50 kDa subunit</fullName>
    </submittedName>
</protein>
<evidence type="ECO:0000256" key="3">
    <source>
        <dbReference type="ARBA" id="ARBA00023187"/>
    </source>
</evidence>
<feature type="compositionally biased region" description="Basic and acidic residues" evidence="5">
    <location>
        <begin position="42"/>
        <end position="68"/>
    </location>
</feature>
<feature type="domain" description="RRM" evidence="6">
    <location>
        <begin position="554"/>
        <end position="621"/>
    </location>
</feature>
<dbReference type="OrthoDB" id="10266058at2759"/>
<keyword evidence="8" id="KW-1185">Reference proteome</keyword>
<dbReference type="GO" id="GO:0003723">
    <property type="term" value="F:RNA binding"/>
    <property type="evidence" value="ECO:0007669"/>
    <property type="project" value="UniProtKB-UniRule"/>
</dbReference>
<evidence type="ECO:0000313" key="8">
    <source>
        <dbReference type="Proteomes" id="UP000036947"/>
    </source>
</evidence>
<dbReference type="Proteomes" id="UP000036947">
    <property type="component" value="Unassembled WGS sequence"/>
</dbReference>
<dbReference type="GO" id="GO:0008380">
    <property type="term" value="P:RNA splicing"/>
    <property type="evidence" value="ECO:0007669"/>
    <property type="project" value="UniProtKB-KW"/>
</dbReference>
<feature type="compositionally biased region" description="Basic and acidic residues" evidence="5">
    <location>
        <begin position="117"/>
        <end position="200"/>
    </location>
</feature>
<sequence>PSGFIICLAHCTTSPSTRSARLSACHLGKALRIMNGDSYSSRGDRDDRRDRHRDRDRGGDRGDPRGGDPRGGGPRGGDRDRDRDRDRARERRRSRSPDHRGPRRGEGDVDAYSSSRNHRDREREDRYTGGRDRRGEREWDRDRGSSRRDARRDDDERPARRDREPFEDRRRGGRDRRDDGGFGRQENRRSPTPPAKREPTPDLTNIVSVLERKRRLTQWDIKPPGYELVTAEQAKLSGTFPLPGAPRQQPMDPTKLQTFMNQPGGQVSSAGLKASNSRQSKRLIISNFLPGATEDGLMSFFNLHMNGMNVIEANDPCVLCQLSSDRSFAVLEFKSASDATVGLALDGITMEADDVVNGSANPDGGLIIRRPKDYVMPAVPDEVVAHDPNVVSNYVPDTLHKLSISNIPDYLTEEQVMELLAAFGKPKAFIMVKDRSTEESRGIAFVEYHEPAKANAAALNTLNGMDVGGKKLKVAKASSGSTQVANFDVGITAISGLASQSATESEKGRVVQLLNMVTAEELMDNDEYEGNPTRPSPPSFITEEMLTPSTEICEDVREECSKFGTVAELKVPRPSGGSRQSAGVGKIFVKFDTTDSAHKALAALAGRKFADRTVVTTYFPEENFDVGAW</sequence>
<evidence type="ECO:0000256" key="1">
    <source>
        <dbReference type="ARBA" id="ARBA00022664"/>
    </source>
</evidence>
<dbReference type="CDD" id="cd12232">
    <property type="entry name" value="RRM3_U2AF65"/>
    <property type="match status" value="1"/>
</dbReference>
<dbReference type="AlphaFoldDB" id="A0A0L0NLE4"/>
<name>A0A0L0NLE4_TOLOC</name>
<feature type="domain" description="RRM" evidence="6">
    <location>
        <begin position="400"/>
        <end position="479"/>
    </location>
</feature>
<feature type="non-terminal residue" evidence="7">
    <location>
        <position position="1"/>
    </location>
</feature>
<feature type="compositionally biased region" description="Basic and acidic residues" evidence="5">
    <location>
        <begin position="76"/>
        <end position="107"/>
    </location>
</feature>
<dbReference type="PANTHER" id="PTHR23139">
    <property type="entry name" value="RNA-BINDING PROTEIN"/>
    <property type="match status" value="1"/>
</dbReference>
<organism evidence="7 8">
    <name type="scientific">Tolypocladium ophioglossoides (strain CBS 100239)</name>
    <name type="common">Snaketongue truffleclub</name>
    <name type="synonym">Elaphocordyceps ophioglossoides</name>
    <dbReference type="NCBI Taxonomy" id="1163406"/>
    <lineage>
        <taxon>Eukaryota</taxon>
        <taxon>Fungi</taxon>
        <taxon>Dikarya</taxon>
        <taxon>Ascomycota</taxon>
        <taxon>Pezizomycotina</taxon>
        <taxon>Sordariomycetes</taxon>
        <taxon>Hypocreomycetidae</taxon>
        <taxon>Hypocreales</taxon>
        <taxon>Ophiocordycipitaceae</taxon>
        <taxon>Tolypocladium</taxon>
    </lineage>
</organism>
<dbReference type="SMART" id="SM00360">
    <property type="entry name" value="RRM"/>
    <property type="match status" value="2"/>
</dbReference>
<evidence type="ECO:0000256" key="5">
    <source>
        <dbReference type="SAM" id="MobiDB-lite"/>
    </source>
</evidence>
<keyword evidence="2 4" id="KW-0694">RNA-binding</keyword>
<dbReference type="InterPro" id="IPR000504">
    <property type="entry name" value="RRM_dom"/>
</dbReference>
<evidence type="ECO:0000256" key="2">
    <source>
        <dbReference type="ARBA" id="ARBA00022884"/>
    </source>
</evidence>
<proteinExistence type="predicted"/>
<keyword evidence="3" id="KW-0508">mRNA splicing</keyword>
<dbReference type="Pfam" id="PF00076">
    <property type="entry name" value="RRM_1"/>
    <property type="match status" value="2"/>
</dbReference>
<comment type="caution">
    <text evidence="7">The sequence shown here is derived from an EMBL/GenBank/DDBJ whole genome shotgun (WGS) entry which is preliminary data.</text>
</comment>
<keyword evidence="1" id="KW-0507">mRNA processing</keyword>
<evidence type="ECO:0000313" key="7">
    <source>
        <dbReference type="EMBL" id="KND94874.1"/>
    </source>
</evidence>
<evidence type="ECO:0000259" key="6">
    <source>
        <dbReference type="PROSITE" id="PS50102"/>
    </source>
</evidence>
<feature type="region of interest" description="Disordered" evidence="5">
    <location>
        <begin position="36"/>
        <end position="204"/>
    </location>
</feature>
<dbReference type="EMBL" id="LFRF01000001">
    <property type="protein sequence ID" value="KND94874.1"/>
    <property type="molecule type" value="Genomic_DNA"/>
</dbReference>